<evidence type="ECO:0000256" key="1">
    <source>
        <dbReference type="ARBA" id="ARBA00006576"/>
    </source>
</evidence>
<dbReference type="RefSeq" id="WP_142714477.1">
    <property type="nucleotide sequence ID" value="NZ_FXTH01000008.1"/>
</dbReference>
<dbReference type="PROSITE" id="PS51747">
    <property type="entry name" value="CYT_DCMP_DEAMINASES_2"/>
    <property type="match status" value="1"/>
</dbReference>
<reference evidence="7 8" key="1">
    <citation type="submission" date="2017-05" db="EMBL/GenBank/DDBJ databases">
        <authorList>
            <person name="Varghese N."/>
            <person name="Submissions S."/>
        </authorList>
    </citation>
    <scope>NUCLEOTIDE SEQUENCE [LARGE SCALE GENOMIC DNA]</scope>
    <source>
        <strain evidence="7 8">DSM 21194</strain>
    </source>
</reference>
<dbReference type="OrthoDB" id="9795347at2"/>
<evidence type="ECO:0000256" key="3">
    <source>
        <dbReference type="ARBA" id="ARBA00022723"/>
    </source>
</evidence>
<protein>
    <submittedName>
        <fullName evidence="7">Cytidine deaminase, homotetrameric</fullName>
    </submittedName>
</protein>
<dbReference type="Pfam" id="PF00383">
    <property type="entry name" value="dCMP_cyt_deam_1"/>
    <property type="match status" value="1"/>
</dbReference>
<evidence type="ECO:0000256" key="4">
    <source>
        <dbReference type="ARBA" id="ARBA00022801"/>
    </source>
</evidence>
<dbReference type="GO" id="GO:0055086">
    <property type="term" value="P:nucleobase-containing small molecule metabolic process"/>
    <property type="evidence" value="ECO:0007669"/>
    <property type="project" value="UniProtKB-ARBA"/>
</dbReference>
<gene>
    <name evidence="7" type="ORF">SAMN06265218_10850</name>
</gene>
<dbReference type="InterPro" id="IPR016192">
    <property type="entry name" value="APOBEC/CMP_deaminase_Zn-bd"/>
</dbReference>
<dbReference type="InterPro" id="IPR013171">
    <property type="entry name" value="Cyd/dCyd_deaminase_Zn-bd"/>
</dbReference>
<dbReference type="InterPro" id="IPR002125">
    <property type="entry name" value="CMP_dCMP_dom"/>
</dbReference>
<dbReference type="CDD" id="cd01283">
    <property type="entry name" value="cytidine_deaminase"/>
    <property type="match status" value="1"/>
</dbReference>
<name>A0A521CZL9_9BACT</name>
<comment type="similarity">
    <text evidence="1">Belongs to the cytidine and deoxycytidylate deaminase family.</text>
</comment>
<keyword evidence="4" id="KW-0378">Hydrolase</keyword>
<proteinExistence type="inferred from homology"/>
<dbReference type="GO" id="GO:0072527">
    <property type="term" value="P:pyrimidine-containing compound metabolic process"/>
    <property type="evidence" value="ECO:0007669"/>
    <property type="project" value="UniProtKB-ARBA"/>
</dbReference>
<evidence type="ECO:0000313" key="8">
    <source>
        <dbReference type="Proteomes" id="UP000317593"/>
    </source>
</evidence>
<feature type="domain" description="CMP/dCMP-type deaminase" evidence="6">
    <location>
        <begin position="105"/>
        <end position="230"/>
    </location>
</feature>
<dbReference type="Gene3D" id="3.40.140.10">
    <property type="entry name" value="Cytidine Deaminase, domain 2"/>
    <property type="match status" value="2"/>
</dbReference>
<sequence>MDIRPVYEQSYVPYSRQPEVAVVQSAEGRTYIGKRVENISYPLSINAAQNALFCCLSEGDSPENLLVTDHGDRLLSFWEEEYGIQTGQLELENLSAVEPAQILIAGNYEPVDLLSSLLDRALVEQSNFPVAALLETNEGYICGVNIECSSWNMGLCAERVALAKALTYHQGELGDLHVLSRDGDFSSPCGACRQVISEHLSHRQVHLHHADRSQSIHFIDDLLPFSFHSPSLSNS</sequence>
<evidence type="ECO:0000259" key="6">
    <source>
        <dbReference type="PROSITE" id="PS51747"/>
    </source>
</evidence>
<dbReference type="SUPFAM" id="SSF53927">
    <property type="entry name" value="Cytidine deaminase-like"/>
    <property type="match status" value="2"/>
</dbReference>
<dbReference type="PROSITE" id="PS00903">
    <property type="entry name" value="CYT_DCMP_DEAMINASES_1"/>
    <property type="match status" value="1"/>
</dbReference>
<dbReference type="InterPro" id="IPR016193">
    <property type="entry name" value="Cytidine_deaminase-like"/>
</dbReference>
<dbReference type="AlphaFoldDB" id="A0A521CZL9"/>
<dbReference type="GO" id="GO:0008270">
    <property type="term" value="F:zinc ion binding"/>
    <property type="evidence" value="ECO:0007669"/>
    <property type="project" value="InterPro"/>
</dbReference>
<accession>A0A521CZL9</accession>
<dbReference type="Proteomes" id="UP000317593">
    <property type="component" value="Unassembled WGS sequence"/>
</dbReference>
<comment type="subunit">
    <text evidence="2">Homodimer.</text>
</comment>
<dbReference type="PANTHER" id="PTHR11644">
    <property type="entry name" value="CYTIDINE DEAMINASE"/>
    <property type="match status" value="1"/>
</dbReference>
<dbReference type="InterPro" id="IPR050202">
    <property type="entry name" value="Cyt/Deoxycyt_deaminase"/>
</dbReference>
<dbReference type="GO" id="GO:0042802">
    <property type="term" value="F:identical protein binding"/>
    <property type="evidence" value="ECO:0007669"/>
    <property type="project" value="UniProtKB-ARBA"/>
</dbReference>
<keyword evidence="3" id="KW-0479">Metal-binding</keyword>
<dbReference type="Pfam" id="PF08211">
    <property type="entry name" value="dCMP_cyt_deam_2"/>
    <property type="match status" value="1"/>
</dbReference>
<dbReference type="GO" id="GO:0004126">
    <property type="term" value="F:cytidine deaminase activity"/>
    <property type="evidence" value="ECO:0007669"/>
    <property type="project" value="InterPro"/>
</dbReference>
<evidence type="ECO:0000256" key="2">
    <source>
        <dbReference type="ARBA" id="ARBA00011738"/>
    </source>
</evidence>
<evidence type="ECO:0000256" key="5">
    <source>
        <dbReference type="ARBA" id="ARBA00022833"/>
    </source>
</evidence>
<keyword evidence="8" id="KW-1185">Reference proteome</keyword>
<dbReference type="NCBIfam" id="NF004064">
    <property type="entry name" value="PRK05578.1"/>
    <property type="match status" value="1"/>
</dbReference>
<organism evidence="7 8">
    <name type="scientific">Fodinibius sediminis</name>
    <dbReference type="NCBI Taxonomy" id="1214077"/>
    <lineage>
        <taxon>Bacteria</taxon>
        <taxon>Pseudomonadati</taxon>
        <taxon>Balneolota</taxon>
        <taxon>Balneolia</taxon>
        <taxon>Balneolales</taxon>
        <taxon>Balneolaceae</taxon>
        <taxon>Fodinibius</taxon>
    </lineage>
</organism>
<dbReference type="GO" id="GO:0005829">
    <property type="term" value="C:cytosol"/>
    <property type="evidence" value="ECO:0007669"/>
    <property type="project" value="TreeGrafter"/>
</dbReference>
<dbReference type="EMBL" id="FXTH01000008">
    <property type="protein sequence ID" value="SMO64874.1"/>
    <property type="molecule type" value="Genomic_DNA"/>
</dbReference>
<evidence type="ECO:0000313" key="7">
    <source>
        <dbReference type="EMBL" id="SMO64874.1"/>
    </source>
</evidence>
<dbReference type="PANTHER" id="PTHR11644:SF2">
    <property type="entry name" value="CYTIDINE DEAMINASE"/>
    <property type="match status" value="1"/>
</dbReference>
<keyword evidence="5" id="KW-0862">Zinc</keyword>